<comment type="subcellular location">
    <subcellularLocation>
        <location evidence="1 8">Cell membrane</location>
        <topology evidence="1 8">Multi-pass membrane protein</topology>
    </subcellularLocation>
</comment>
<dbReference type="Gene3D" id="1.20.1740.10">
    <property type="entry name" value="Amino acid/polyamine transporter I"/>
    <property type="match status" value="1"/>
</dbReference>
<dbReference type="PANTHER" id="PTHR30330">
    <property type="entry name" value="AGSS FAMILY TRANSPORTER, SODIUM-ALANINE"/>
    <property type="match status" value="1"/>
</dbReference>
<accession>A0ABV8U067</accession>
<keyword evidence="7 8" id="KW-0472">Membrane</keyword>
<evidence type="ECO:0000256" key="7">
    <source>
        <dbReference type="ARBA" id="ARBA00023136"/>
    </source>
</evidence>
<keyword evidence="11" id="KW-1185">Reference proteome</keyword>
<comment type="similarity">
    <text evidence="2 8">Belongs to the alanine or glycine:cation symporter (AGCS) (TC 2.A.25) family.</text>
</comment>
<reference evidence="11" key="1">
    <citation type="journal article" date="2019" name="Int. J. Syst. Evol. Microbiol.">
        <title>The Global Catalogue of Microorganisms (GCM) 10K type strain sequencing project: providing services to taxonomists for standard genome sequencing and annotation.</title>
        <authorList>
            <consortium name="The Broad Institute Genomics Platform"/>
            <consortium name="The Broad Institute Genome Sequencing Center for Infectious Disease"/>
            <person name="Wu L."/>
            <person name="Ma J."/>
        </authorList>
    </citation>
    <scope>NUCLEOTIDE SEQUENCE [LARGE SCALE GENOMIC DNA]</scope>
    <source>
        <strain evidence="11">IBRC-M 10908</strain>
    </source>
</reference>
<keyword evidence="8" id="KW-0769">Symport</keyword>
<dbReference type="RefSeq" id="WP_380621581.1">
    <property type="nucleotide sequence ID" value="NZ_JBHSDK010000015.1"/>
</dbReference>
<keyword evidence="3 8" id="KW-0813">Transport</keyword>
<feature type="transmembrane region" description="Helical" evidence="8">
    <location>
        <begin position="226"/>
        <end position="245"/>
    </location>
</feature>
<dbReference type="PANTHER" id="PTHR30330:SF1">
    <property type="entry name" value="AMINO-ACID CARRIER PROTEIN ALST"/>
    <property type="match status" value="1"/>
</dbReference>
<feature type="transmembrane region" description="Helical" evidence="8">
    <location>
        <begin position="357"/>
        <end position="383"/>
    </location>
</feature>
<evidence type="ECO:0000256" key="6">
    <source>
        <dbReference type="ARBA" id="ARBA00022989"/>
    </source>
</evidence>
<feature type="transmembrane region" description="Helical" evidence="8">
    <location>
        <begin position="193"/>
        <end position="214"/>
    </location>
</feature>
<gene>
    <name evidence="10" type="ORF">ACFPET_12860</name>
</gene>
<evidence type="ECO:0000313" key="11">
    <source>
        <dbReference type="Proteomes" id="UP001595823"/>
    </source>
</evidence>
<evidence type="ECO:0000256" key="8">
    <source>
        <dbReference type="RuleBase" id="RU363064"/>
    </source>
</evidence>
<keyword evidence="4 8" id="KW-1003">Cell membrane</keyword>
<feature type="transmembrane region" description="Helical" evidence="8">
    <location>
        <begin position="153"/>
        <end position="173"/>
    </location>
</feature>
<protein>
    <submittedName>
        <fullName evidence="10">Alanine/glycine:cation symporter family protein</fullName>
    </submittedName>
</protein>
<evidence type="ECO:0000256" key="5">
    <source>
        <dbReference type="ARBA" id="ARBA00022692"/>
    </source>
</evidence>
<evidence type="ECO:0000313" key="10">
    <source>
        <dbReference type="EMBL" id="MFC4336094.1"/>
    </source>
</evidence>
<evidence type="ECO:0000256" key="3">
    <source>
        <dbReference type="ARBA" id="ARBA00022448"/>
    </source>
</evidence>
<feature type="transmembrane region" description="Helical" evidence="8">
    <location>
        <begin position="403"/>
        <end position="424"/>
    </location>
</feature>
<name>A0ABV8U067_9ACTN</name>
<feature type="transmembrane region" description="Helical" evidence="8">
    <location>
        <begin position="20"/>
        <end position="42"/>
    </location>
</feature>
<evidence type="ECO:0000256" key="9">
    <source>
        <dbReference type="SAM" id="MobiDB-lite"/>
    </source>
</evidence>
<feature type="transmembrane region" description="Helical" evidence="8">
    <location>
        <begin position="317"/>
        <end position="337"/>
    </location>
</feature>
<evidence type="ECO:0000256" key="4">
    <source>
        <dbReference type="ARBA" id="ARBA00022475"/>
    </source>
</evidence>
<dbReference type="Pfam" id="PF01235">
    <property type="entry name" value="Na_Ala_symp"/>
    <property type="match status" value="1"/>
</dbReference>
<feature type="transmembrane region" description="Helical" evidence="8">
    <location>
        <begin position="430"/>
        <end position="450"/>
    </location>
</feature>
<keyword evidence="6 8" id="KW-1133">Transmembrane helix</keyword>
<dbReference type="InterPro" id="IPR001463">
    <property type="entry name" value="Na/Ala_symport"/>
</dbReference>
<evidence type="ECO:0000256" key="1">
    <source>
        <dbReference type="ARBA" id="ARBA00004651"/>
    </source>
</evidence>
<dbReference type="NCBIfam" id="TIGR00835">
    <property type="entry name" value="agcS"/>
    <property type="match status" value="1"/>
</dbReference>
<proteinExistence type="inferred from homology"/>
<dbReference type="PRINTS" id="PR00175">
    <property type="entry name" value="NAALASMPORT"/>
</dbReference>
<evidence type="ECO:0000256" key="2">
    <source>
        <dbReference type="ARBA" id="ARBA00009261"/>
    </source>
</evidence>
<feature type="region of interest" description="Disordered" evidence="9">
    <location>
        <begin position="476"/>
        <end position="496"/>
    </location>
</feature>
<feature type="transmembrane region" description="Helical" evidence="8">
    <location>
        <begin position="257"/>
        <end position="280"/>
    </location>
</feature>
<dbReference type="Proteomes" id="UP001595823">
    <property type="component" value="Unassembled WGS sequence"/>
</dbReference>
<comment type="caution">
    <text evidence="10">The sequence shown here is derived from an EMBL/GenBank/DDBJ whole genome shotgun (WGS) entry which is preliminary data.</text>
</comment>
<sequence>MDTINERLSEIAEAIGNFSGGYWSLILVPLIGITAVVFTIFTKGAQFRLLPKMAKSLFEPAETDASGRKGISAYQAFSVSAAARVGTGNVVGVSVAISTGGAGAVFWMWLMGIIVAAAAFVESTLAQLYKQRDKDSYVGGPAYYIKHGLGMPWLGKVFAVVLIFTFPVVFLMVQSNTITGAVSSSADELGVELGTPGLLVVSVLLAAVIALVIFGGIRRIAHVAQLMVPIMAGIYLIVGVIMVVANLSEVGPALGSIFSSALGFGEVVGGTIGTAIVIGFQRGMFSNEGGMGSAPVAGATASVSHPAKQGLTQAAGVYFDTIIVCTITAVIILVSNPDLGNPDLEGNLVQVAVGGSLGSWAVHVVTIILLCLAFTSCLGNYYYGEANIRFLSKGKGLFNAFRASTIILTVIGGILAIDVVWKLADLTMGFMATINLVAILMLGSVALKLLKDYDDQRKAGLDPVFTRDRIDGAGEVNCWDQESDEPQASSEKAAAR</sequence>
<feature type="transmembrane region" description="Helical" evidence="8">
    <location>
        <begin position="104"/>
        <end position="125"/>
    </location>
</feature>
<keyword evidence="5 8" id="KW-0812">Transmembrane</keyword>
<dbReference type="EMBL" id="JBHSDK010000015">
    <property type="protein sequence ID" value="MFC4336094.1"/>
    <property type="molecule type" value="Genomic_DNA"/>
</dbReference>
<organism evidence="10 11">
    <name type="scientific">Salininema proteolyticum</name>
    <dbReference type="NCBI Taxonomy" id="1607685"/>
    <lineage>
        <taxon>Bacteria</taxon>
        <taxon>Bacillati</taxon>
        <taxon>Actinomycetota</taxon>
        <taxon>Actinomycetes</taxon>
        <taxon>Glycomycetales</taxon>
        <taxon>Glycomycetaceae</taxon>
        <taxon>Salininema</taxon>
    </lineage>
</organism>